<keyword evidence="3" id="KW-0547">Nucleotide-binding</keyword>
<dbReference type="SMART" id="SM00487">
    <property type="entry name" value="DEXDc"/>
    <property type="match status" value="1"/>
</dbReference>
<keyword evidence="5" id="KW-0378">Hydrolase</keyword>
<dbReference type="InterPro" id="IPR014001">
    <property type="entry name" value="Helicase_ATP-bd"/>
</dbReference>
<comment type="similarity">
    <text evidence="10">In the N-terminal section; belongs to the UvrB family.</text>
</comment>
<dbReference type="PROSITE" id="PS51192">
    <property type="entry name" value="HELICASE_ATP_BIND_1"/>
    <property type="match status" value="1"/>
</dbReference>
<dbReference type="SUPFAM" id="SSF52540">
    <property type="entry name" value="P-loop containing nucleoside triphosphate hydrolases"/>
    <property type="match status" value="3"/>
</dbReference>
<evidence type="ECO:0000256" key="3">
    <source>
        <dbReference type="ARBA" id="ARBA00022741"/>
    </source>
</evidence>
<dbReference type="Gene3D" id="2.40.10.170">
    <property type="match status" value="1"/>
</dbReference>
<dbReference type="InterPro" id="IPR018649">
    <property type="entry name" value="SHOCT"/>
</dbReference>
<dbReference type="InterPro" id="IPR011545">
    <property type="entry name" value="DEAD/DEAH_box_helicase_dom"/>
</dbReference>
<dbReference type="SMART" id="SM00982">
    <property type="entry name" value="TRCF"/>
    <property type="match status" value="1"/>
</dbReference>
<evidence type="ECO:0000256" key="4">
    <source>
        <dbReference type="ARBA" id="ARBA00022763"/>
    </source>
</evidence>
<accession>A0A6J4N386</accession>
<dbReference type="InterPro" id="IPR001650">
    <property type="entry name" value="Helicase_C-like"/>
</dbReference>
<evidence type="ECO:0000256" key="2">
    <source>
        <dbReference type="ARBA" id="ARBA00022490"/>
    </source>
</evidence>
<dbReference type="InterPro" id="IPR005118">
    <property type="entry name" value="TRCF_C"/>
</dbReference>
<evidence type="ECO:0000256" key="11">
    <source>
        <dbReference type="ARBA" id="ARBA00061399"/>
    </source>
</evidence>
<dbReference type="InterPro" id="IPR027417">
    <property type="entry name" value="P-loop_NTPase"/>
</dbReference>
<feature type="domain" description="Helicase ATP-binding" evidence="14">
    <location>
        <begin position="532"/>
        <end position="693"/>
    </location>
</feature>
<proteinExistence type="inferred from homology"/>
<dbReference type="Gene3D" id="3.30.2060.10">
    <property type="entry name" value="Penicillin-binding protein 1b domain"/>
    <property type="match status" value="1"/>
</dbReference>
<dbReference type="GO" id="GO:0006281">
    <property type="term" value="P:DNA repair"/>
    <property type="evidence" value="ECO:0007669"/>
    <property type="project" value="UniProtKB-KW"/>
</dbReference>
<keyword evidence="4" id="KW-0227">DNA damage</keyword>
<dbReference type="GO" id="GO:0003678">
    <property type="term" value="F:DNA helicase activity"/>
    <property type="evidence" value="ECO:0007669"/>
    <property type="project" value="TreeGrafter"/>
</dbReference>
<evidence type="ECO:0000259" key="15">
    <source>
        <dbReference type="PROSITE" id="PS51194"/>
    </source>
</evidence>
<organism evidence="16">
    <name type="scientific">uncultured Phycisphaerae bacterium</name>
    <dbReference type="NCBI Taxonomy" id="904963"/>
    <lineage>
        <taxon>Bacteria</taxon>
        <taxon>Pseudomonadati</taxon>
        <taxon>Planctomycetota</taxon>
        <taxon>Phycisphaerae</taxon>
        <taxon>environmental samples</taxon>
    </lineage>
</organism>
<evidence type="ECO:0000256" key="12">
    <source>
        <dbReference type="ARBA" id="ARBA00070128"/>
    </source>
</evidence>
<dbReference type="SUPFAM" id="SSF143517">
    <property type="entry name" value="TRCF domain-like"/>
    <property type="match status" value="1"/>
</dbReference>
<dbReference type="InterPro" id="IPR037235">
    <property type="entry name" value="TRCF-like_C_D7"/>
</dbReference>
<dbReference type="EMBL" id="CADCUQ010000093">
    <property type="protein sequence ID" value="CAA9376777.1"/>
    <property type="molecule type" value="Genomic_DNA"/>
</dbReference>
<dbReference type="Pfam" id="PF00271">
    <property type="entry name" value="Helicase_C"/>
    <property type="match status" value="1"/>
</dbReference>
<dbReference type="PANTHER" id="PTHR47964">
    <property type="entry name" value="ATP-DEPENDENT DNA HELICASE HOMOLOG RECG, CHLOROPLASTIC"/>
    <property type="match status" value="1"/>
</dbReference>
<evidence type="ECO:0000256" key="8">
    <source>
        <dbReference type="ARBA" id="ARBA00023125"/>
    </source>
</evidence>
<dbReference type="SUPFAM" id="SSF141259">
    <property type="entry name" value="CarD-like"/>
    <property type="match status" value="1"/>
</dbReference>
<dbReference type="NCBIfam" id="TIGR00580">
    <property type="entry name" value="mfd"/>
    <property type="match status" value="1"/>
</dbReference>
<dbReference type="Pfam" id="PF03461">
    <property type="entry name" value="TRCF"/>
    <property type="match status" value="1"/>
</dbReference>
<dbReference type="HAMAP" id="MF_00969">
    <property type="entry name" value="TRCF"/>
    <property type="match status" value="1"/>
</dbReference>
<dbReference type="InterPro" id="IPR003711">
    <property type="entry name" value="CarD-like/TRCF_RID"/>
</dbReference>
<sequence length="1168" mass="129872">ELKRPILLVCGHLDEADDLADDVELFTGTRPDGVPALELGGGLGRMSEEQVSNRLQLLARYAGGIPQDQVIVAPVQALMQSVPSKDQLKHLIRTLKPGDELEPEKLIVWLSDHGYNRLEQVEIPGDFAVRGGIIDVYLPGEHPESADQVGLCARFDFFGDQIESIKTFDLDTLGSKQPLTQVRLLDLKGQLPDTGESVSLFRYLPEDTVVVLWAPLEVAEQSKAYLDRLPEVKGIYPLSALMRLMQPFTRLELSQFDQGNVTLMGAADPPRVQLPVLSLQRFETEAKKAIRELSELAETHDITIFCENEGEQKRFCELVEVEQPGLCRRMAIGLGYLHRGFVWDERQDPNGAGKTDGPRPLALFGHHELFHRYEQRRRVKKVIASRPVDSFLDLKAGDYVVHVAHGIAKFVGMQTIAKDGKSEEYLSLRFADNATLHVPASKINLIQKYVGGFSGHPTLSKLGSGRWEKEKAKVAEAVMDMAADLLDVQAARAAEVGQAFPPDTEWQREFEAEFPYEPTVDQVTGNEEIKGDMQKPRPMDRLLCGDVGYGKTELAMRAAFKAAEFGKQVAVLVPTTVLAEQHYRSFKERMANYPFQIESVSRFKTGKQLKETLTRTAKGEVDVLIGTHRLLSKDIKFADLGLVVVDEEQRFGVTHKERLKQMRKTVDVLTMSATPIPRTLHMSMLGLRDISSLTTAPQDRRSVVTEVMPFDRNRVKLAMLRELQREGQIYFVHNRVSDILEFADDVQKMVPDARIVIGHGQMGEGEMEEAMMKFIRHEADILVSTTIIESGLDIPNANTIIIDNADRFGLSELHQLRGRVGRWKHRAYCYLLLPTDRPVTPVAAKRLKAIEEYSHLGAGFKIAMRDLELRGAGNILGPEQSGHIATVGYEMYCNLLEEATRQLKKEPKATRPEAHVELGVTAYIPKTYIPGDRQRMDVYRRLTRCESLAMLAELEKDVRDAFGEPPRQATVFFALTEVRLLAQIFGIDSVIRQPPDVVLKVNDAARAQFALHGAPGTLRLIDEQTVYLRMPPTFVESEAALMVLRNLMRQALDREQKGEATPEPGQAPEPKAAATPKAGADGAAKGKPAHSAKPQAATPAGSLSGVQQKPAASPSRGKAMPGAAPKEAAPAPLTPKQLADLEKLQSLREIGVLTDEEFEAARKRLLSR</sequence>
<keyword evidence="7" id="KW-0067">ATP-binding</keyword>
<dbReference type="PANTHER" id="PTHR47964:SF1">
    <property type="entry name" value="ATP-DEPENDENT DNA HELICASE HOMOLOG RECG, CHLOROPLASTIC"/>
    <property type="match status" value="1"/>
</dbReference>
<feature type="non-terminal residue" evidence="16">
    <location>
        <position position="1"/>
    </location>
</feature>
<evidence type="ECO:0000256" key="5">
    <source>
        <dbReference type="ARBA" id="ARBA00022801"/>
    </source>
</evidence>
<gene>
    <name evidence="16" type="ORF">AVDCRST_MAG64-345</name>
</gene>
<dbReference type="InterPro" id="IPR004576">
    <property type="entry name" value="Mfd"/>
</dbReference>
<dbReference type="GO" id="GO:0003684">
    <property type="term" value="F:damaged DNA binding"/>
    <property type="evidence" value="ECO:0007669"/>
    <property type="project" value="InterPro"/>
</dbReference>
<dbReference type="CDD" id="cd17991">
    <property type="entry name" value="DEXHc_TRCF"/>
    <property type="match status" value="1"/>
</dbReference>
<dbReference type="FunFam" id="3.40.50.300:FF:000546">
    <property type="entry name" value="Transcription-repair-coupling factor"/>
    <property type="match status" value="1"/>
</dbReference>
<name>A0A6J4N386_9BACT</name>
<evidence type="ECO:0000256" key="7">
    <source>
        <dbReference type="ARBA" id="ARBA00022840"/>
    </source>
</evidence>
<evidence type="ECO:0000256" key="6">
    <source>
        <dbReference type="ARBA" id="ARBA00022806"/>
    </source>
</evidence>
<feature type="domain" description="Helicase C-terminal" evidence="15">
    <location>
        <begin position="715"/>
        <end position="868"/>
    </location>
</feature>
<dbReference type="GO" id="GO:0005524">
    <property type="term" value="F:ATP binding"/>
    <property type="evidence" value="ECO:0007669"/>
    <property type="project" value="UniProtKB-KW"/>
</dbReference>
<dbReference type="Pfam" id="PF09851">
    <property type="entry name" value="SHOCT"/>
    <property type="match status" value="1"/>
</dbReference>
<feature type="compositionally biased region" description="Low complexity" evidence="13">
    <location>
        <begin position="1068"/>
        <end position="1086"/>
    </location>
</feature>
<evidence type="ECO:0000259" key="14">
    <source>
        <dbReference type="PROSITE" id="PS51192"/>
    </source>
</evidence>
<dbReference type="PROSITE" id="PS51194">
    <property type="entry name" value="HELICASE_CTER"/>
    <property type="match status" value="1"/>
</dbReference>
<dbReference type="GO" id="GO:0016787">
    <property type="term" value="F:hydrolase activity"/>
    <property type="evidence" value="ECO:0007669"/>
    <property type="project" value="UniProtKB-KW"/>
</dbReference>
<comment type="subcellular location">
    <subcellularLocation>
        <location evidence="1">Cytoplasm</location>
    </subcellularLocation>
</comment>
<dbReference type="Pfam" id="PF17757">
    <property type="entry name" value="UvrB_inter"/>
    <property type="match status" value="1"/>
</dbReference>
<dbReference type="Pfam" id="PF02559">
    <property type="entry name" value="CarD_TRCF_RID"/>
    <property type="match status" value="1"/>
</dbReference>
<keyword evidence="9" id="KW-0234">DNA repair</keyword>
<dbReference type="Pfam" id="PF00270">
    <property type="entry name" value="DEAD"/>
    <property type="match status" value="1"/>
</dbReference>
<reference evidence="16" key="1">
    <citation type="submission" date="2020-02" db="EMBL/GenBank/DDBJ databases">
        <authorList>
            <person name="Meier V. D."/>
        </authorList>
    </citation>
    <scope>NUCLEOTIDE SEQUENCE</scope>
    <source>
        <strain evidence="16">AVDCRST_MAG64</strain>
    </source>
</reference>
<evidence type="ECO:0000256" key="13">
    <source>
        <dbReference type="SAM" id="MobiDB-lite"/>
    </source>
</evidence>
<keyword evidence="2" id="KW-0963">Cytoplasm</keyword>
<evidence type="ECO:0000256" key="9">
    <source>
        <dbReference type="ARBA" id="ARBA00023204"/>
    </source>
</evidence>
<dbReference type="InterPro" id="IPR041471">
    <property type="entry name" value="UvrB_inter"/>
</dbReference>
<comment type="similarity">
    <text evidence="11">In the C-terminal section; belongs to the helicase family. RecG subfamily.</text>
</comment>
<dbReference type="GO" id="GO:0005737">
    <property type="term" value="C:cytoplasm"/>
    <property type="evidence" value="ECO:0007669"/>
    <property type="project" value="UniProtKB-SubCell"/>
</dbReference>
<feature type="compositionally biased region" description="Low complexity" evidence="13">
    <location>
        <begin position="1118"/>
        <end position="1136"/>
    </location>
</feature>
<keyword evidence="6" id="KW-0347">Helicase</keyword>
<evidence type="ECO:0000256" key="10">
    <source>
        <dbReference type="ARBA" id="ARBA00061104"/>
    </source>
</evidence>
<feature type="region of interest" description="Disordered" evidence="13">
    <location>
        <begin position="1055"/>
        <end position="1137"/>
    </location>
</feature>
<protein>
    <recommendedName>
        <fullName evidence="12">Transcription-repair-coupling factor</fullName>
    </recommendedName>
</protein>
<dbReference type="Gene3D" id="3.40.50.300">
    <property type="entry name" value="P-loop containing nucleotide triphosphate hydrolases"/>
    <property type="match status" value="2"/>
</dbReference>
<evidence type="ECO:0000256" key="1">
    <source>
        <dbReference type="ARBA" id="ARBA00004496"/>
    </source>
</evidence>
<evidence type="ECO:0000313" key="16">
    <source>
        <dbReference type="EMBL" id="CAA9376777.1"/>
    </source>
</evidence>
<dbReference type="InterPro" id="IPR036101">
    <property type="entry name" value="CarD-like/TRCF_RID_sf"/>
</dbReference>
<keyword evidence="8" id="KW-0238">DNA-binding</keyword>
<dbReference type="AlphaFoldDB" id="A0A6J4N386"/>
<dbReference type="Gene3D" id="3.90.1150.50">
    <property type="entry name" value="Transcription-repair-coupling factor, D7 domain"/>
    <property type="match status" value="1"/>
</dbReference>
<dbReference type="SMART" id="SM01058">
    <property type="entry name" value="CarD_TRCF"/>
    <property type="match status" value="1"/>
</dbReference>
<dbReference type="InterPro" id="IPR047112">
    <property type="entry name" value="RecG/Mfd"/>
</dbReference>
<dbReference type="SMART" id="SM00490">
    <property type="entry name" value="HELICc"/>
    <property type="match status" value="1"/>
</dbReference>
<dbReference type="Gene3D" id="3.40.50.11180">
    <property type="match status" value="1"/>
</dbReference>